<dbReference type="AlphaFoldDB" id="J3N3Z8"/>
<accession>J3N3Z8</accession>
<reference evidence="2" key="2">
    <citation type="submission" date="2013-04" db="UniProtKB">
        <authorList>
            <consortium name="EnsemblPlants"/>
        </authorList>
    </citation>
    <scope>IDENTIFICATION</scope>
</reference>
<protein>
    <submittedName>
        <fullName evidence="2">Uncharacterized protein</fullName>
    </submittedName>
</protein>
<keyword evidence="1" id="KW-0812">Transmembrane</keyword>
<keyword evidence="3" id="KW-1185">Reference proteome</keyword>
<keyword evidence="1" id="KW-1133">Transmembrane helix</keyword>
<evidence type="ECO:0000256" key="1">
    <source>
        <dbReference type="SAM" id="Phobius"/>
    </source>
</evidence>
<feature type="transmembrane region" description="Helical" evidence="1">
    <location>
        <begin position="88"/>
        <end position="109"/>
    </location>
</feature>
<keyword evidence="1" id="KW-0472">Membrane</keyword>
<sequence>MGNDLICVLRALCRKPHVLVLKGITGLLTWPRPHLQVARLCLWIQVGQIYQKFECKDRSDGGIVRNVVRWSIENLLELCGDLTSHQKVFVDLLFTEIVFVIWMILYIYVV</sequence>
<dbReference type="STRING" id="4533.J3N3Z8"/>
<dbReference type="HOGENOM" id="CLU_2174872_0_0_1"/>
<organism evidence="2">
    <name type="scientific">Oryza brachyantha</name>
    <name type="common">malo sina</name>
    <dbReference type="NCBI Taxonomy" id="4533"/>
    <lineage>
        <taxon>Eukaryota</taxon>
        <taxon>Viridiplantae</taxon>
        <taxon>Streptophyta</taxon>
        <taxon>Embryophyta</taxon>
        <taxon>Tracheophyta</taxon>
        <taxon>Spermatophyta</taxon>
        <taxon>Magnoliopsida</taxon>
        <taxon>Liliopsida</taxon>
        <taxon>Poales</taxon>
        <taxon>Poaceae</taxon>
        <taxon>BOP clade</taxon>
        <taxon>Oryzoideae</taxon>
        <taxon>Oryzeae</taxon>
        <taxon>Oryzinae</taxon>
        <taxon>Oryza</taxon>
    </lineage>
</organism>
<proteinExistence type="predicted"/>
<reference evidence="2" key="1">
    <citation type="journal article" date="2013" name="Nat. Commun.">
        <title>Whole-genome sequencing of Oryza brachyantha reveals mechanisms underlying Oryza genome evolution.</title>
        <authorList>
            <person name="Chen J."/>
            <person name="Huang Q."/>
            <person name="Gao D."/>
            <person name="Wang J."/>
            <person name="Lang Y."/>
            <person name="Liu T."/>
            <person name="Li B."/>
            <person name="Bai Z."/>
            <person name="Luis Goicoechea J."/>
            <person name="Liang C."/>
            <person name="Chen C."/>
            <person name="Zhang W."/>
            <person name="Sun S."/>
            <person name="Liao Y."/>
            <person name="Zhang X."/>
            <person name="Yang L."/>
            <person name="Song C."/>
            <person name="Wang M."/>
            <person name="Shi J."/>
            <person name="Liu G."/>
            <person name="Liu J."/>
            <person name="Zhou H."/>
            <person name="Zhou W."/>
            <person name="Yu Q."/>
            <person name="An N."/>
            <person name="Chen Y."/>
            <person name="Cai Q."/>
            <person name="Wang B."/>
            <person name="Liu B."/>
            <person name="Min J."/>
            <person name="Huang Y."/>
            <person name="Wu H."/>
            <person name="Li Z."/>
            <person name="Zhang Y."/>
            <person name="Yin Y."/>
            <person name="Song W."/>
            <person name="Jiang J."/>
            <person name="Jackson S.A."/>
            <person name="Wing R.A."/>
            <person name="Wang J."/>
            <person name="Chen M."/>
        </authorList>
    </citation>
    <scope>NUCLEOTIDE SEQUENCE [LARGE SCALE GENOMIC DNA]</scope>
    <source>
        <strain evidence="2">cv. IRGC 101232</strain>
    </source>
</reference>
<evidence type="ECO:0000313" key="3">
    <source>
        <dbReference type="Proteomes" id="UP000006038"/>
    </source>
</evidence>
<dbReference type="Proteomes" id="UP000006038">
    <property type="component" value="Chromosome 10"/>
</dbReference>
<name>J3N3Z8_ORYBR</name>
<evidence type="ECO:0000313" key="2">
    <source>
        <dbReference type="EnsemblPlants" id="OB10G22460.1"/>
    </source>
</evidence>
<dbReference type="EnsemblPlants" id="OB10G22460.1">
    <property type="protein sequence ID" value="OB10G22460.1"/>
    <property type="gene ID" value="OB10G22460"/>
</dbReference>
<dbReference type="Gramene" id="OB10G22460.1">
    <property type="protein sequence ID" value="OB10G22460.1"/>
    <property type="gene ID" value="OB10G22460"/>
</dbReference>